<organism evidence="3 4">
    <name type="scientific">Prevotella pallens</name>
    <dbReference type="NCBI Taxonomy" id="60133"/>
    <lineage>
        <taxon>Bacteria</taxon>
        <taxon>Pseudomonadati</taxon>
        <taxon>Bacteroidota</taxon>
        <taxon>Bacteroidia</taxon>
        <taxon>Bacteroidales</taxon>
        <taxon>Prevotellaceae</taxon>
        <taxon>Prevotella</taxon>
    </lineage>
</organism>
<dbReference type="GeneID" id="78570678"/>
<reference evidence="3 4" key="1">
    <citation type="submission" date="2018-06" db="EMBL/GenBank/DDBJ databases">
        <authorList>
            <consortium name="Pathogen Informatics"/>
            <person name="Doyle S."/>
        </authorList>
    </citation>
    <scope>NUCLEOTIDE SEQUENCE [LARGE SCALE GENOMIC DNA]</scope>
    <source>
        <strain evidence="3 4">NCTC13043</strain>
    </source>
</reference>
<dbReference type="Proteomes" id="UP000254235">
    <property type="component" value="Unassembled WGS sequence"/>
</dbReference>
<dbReference type="InterPro" id="IPR041607">
    <property type="entry name" value="HU-HIG"/>
</dbReference>
<dbReference type="GO" id="GO:0003677">
    <property type="term" value="F:DNA binding"/>
    <property type="evidence" value="ECO:0007669"/>
    <property type="project" value="UniProtKB-KW"/>
</dbReference>
<dbReference type="AlphaFoldDB" id="A0A379F175"/>
<protein>
    <submittedName>
        <fullName evidence="3">Putative DNA-binding protein</fullName>
    </submittedName>
</protein>
<dbReference type="RefSeq" id="WP_115083193.1">
    <property type="nucleotide sequence ID" value="NZ_UGTP01000001.1"/>
</dbReference>
<dbReference type="OrthoDB" id="1040974at2"/>
<keyword evidence="3" id="KW-0238">DNA-binding</keyword>
<name>A0A379F175_9BACT</name>
<evidence type="ECO:0000259" key="2">
    <source>
        <dbReference type="Pfam" id="PF18291"/>
    </source>
</evidence>
<feature type="region of interest" description="Disordered" evidence="1">
    <location>
        <begin position="121"/>
        <end position="151"/>
    </location>
</feature>
<feature type="domain" description="HU" evidence="2">
    <location>
        <begin position="2"/>
        <end position="124"/>
    </location>
</feature>
<accession>A0A379F175</accession>
<evidence type="ECO:0000313" key="4">
    <source>
        <dbReference type="Proteomes" id="UP000254235"/>
    </source>
</evidence>
<evidence type="ECO:0000256" key="1">
    <source>
        <dbReference type="SAM" id="MobiDB-lite"/>
    </source>
</evidence>
<sequence>MIYFKVKESILKVGPRKGQKAYSAVPKAPNRFSSTWLVERIVRETSLSEGDVRNVLITLRNIVKEVVTLGGALDLGDIFSLRTVITSKMEASEKDVCAASLKRPHIVVSWKESVRKSLSDIQVEVDNPARKKPKATEEKPAEGGGGEQSHP</sequence>
<evidence type="ECO:0000313" key="3">
    <source>
        <dbReference type="EMBL" id="SUC12372.1"/>
    </source>
</evidence>
<proteinExistence type="predicted"/>
<dbReference type="EMBL" id="UGTP01000001">
    <property type="protein sequence ID" value="SUC12372.1"/>
    <property type="molecule type" value="Genomic_DNA"/>
</dbReference>
<gene>
    <name evidence="3" type="ORF">NCTC13043_00975</name>
</gene>
<feature type="compositionally biased region" description="Gly residues" evidence="1">
    <location>
        <begin position="142"/>
        <end position="151"/>
    </location>
</feature>
<dbReference type="Pfam" id="PF18291">
    <property type="entry name" value="HU-HIG"/>
    <property type="match status" value="1"/>
</dbReference>